<keyword evidence="2" id="KW-1185">Reference proteome</keyword>
<gene>
    <name evidence="1" type="ORF">M9458_048978</name>
</gene>
<evidence type="ECO:0000313" key="1">
    <source>
        <dbReference type="EMBL" id="KAL0154715.1"/>
    </source>
</evidence>
<proteinExistence type="predicted"/>
<evidence type="ECO:0000313" key="2">
    <source>
        <dbReference type="Proteomes" id="UP001529510"/>
    </source>
</evidence>
<comment type="caution">
    <text evidence="1">The sequence shown here is derived from an EMBL/GenBank/DDBJ whole genome shotgun (WGS) entry which is preliminary data.</text>
</comment>
<dbReference type="EMBL" id="JAMKFB020000025">
    <property type="protein sequence ID" value="KAL0154715.1"/>
    <property type="molecule type" value="Genomic_DNA"/>
</dbReference>
<accession>A0ABD0MXL5</accession>
<feature type="non-terminal residue" evidence="1">
    <location>
        <position position="1"/>
    </location>
</feature>
<name>A0ABD0MXL5_CIRMR</name>
<dbReference type="AlphaFoldDB" id="A0ABD0MXL5"/>
<feature type="non-terminal residue" evidence="1">
    <location>
        <position position="85"/>
    </location>
</feature>
<organism evidence="1 2">
    <name type="scientific">Cirrhinus mrigala</name>
    <name type="common">Mrigala</name>
    <dbReference type="NCBI Taxonomy" id="683832"/>
    <lineage>
        <taxon>Eukaryota</taxon>
        <taxon>Metazoa</taxon>
        <taxon>Chordata</taxon>
        <taxon>Craniata</taxon>
        <taxon>Vertebrata</taxon>
        <taxon>Euteleostomi</taxon>
        <taxon>Actinopterygii</taxon>
        <taxon>Neopterygii</taxon>
        <taxon>Teleostei</taxon>
        <taxon>Ostariophysi</taxon>
        <taxon>Cypriniformes</taxon>
        <taxon>Cyprinidae</taxon>
        <taxon>Labeoninae</taxon>
        <taxon>Labeonini</taxon>
        <taxon>Cirrhinus</taxon>
    </lineage>
</organism>
<protein>
    <submittedName>
        <fullName evidence="1">Uncharacterized protein</fullName>
    </submittedName>
</protein>
<sequence>LAQQRKPPSDGTIYTVVVISNTLSTRKIVAQKNAHGLTLIIPHTMKEFSHHSVEVFGPQDQAVAMEGAGWGGTVMNWPDSENTQS</sequence>
<reference evidence="1 2" key="1">
    <citation type="submission" date="2024-05" db="EMBL/GenBank/DDBJ databases">
        <title>Genome sequencing and assembly of Indian major carp, Cirrhinus mrigala (Hamilton, 1822).</title>
        <authorList>
            <person name="Mohindra V."/>
            <person name="Chowdhury L.M."/>
            <person name="Lal K."/>
            <person name="Jena J.K."/>
        </authorList>
    </citation>
    <scope>NUCLEOTIDE SEQUENCE [LARGE SCALE GENOMIC DNA]</scope>
    <source>
        <strain evidence="1">CM1030</strain>
        <tissue evidence="1">Blood</tissue>
    </source>
</reference>
<dbReference type="Proteomes" id="UP001529510">
    <property type="component" value="Unassembled WGS sequence"/>
</dbReference>